<dbReference type="SUPFAM" id="SSF46565">
    <property type="entry name" value="Chaperone J-domain"/>
    <property type="match status" value="1"/>
</dbReference>
<evidence type="ECO:0000259" key="6">
    <source>
        <dbReference type="PROSITE" id="PS50076"/>
    </source>
</evidence>
<evidence type="ECO:0000256" key="4">
    <source>
        <dbReference type="ARBA" id="ARBA00022833"/>
    </source>
</evidence>
<dbReference type="AlphaFoldDB" id="Q6ALT1"/>
<protein>
    <submittedName>
        <fullName evidence="7">Related to chaperone protein DnaJ</fullName>
    </submittedName>
</protein>
<dbReference type="Pfam" id="PF01556">
    <property type="entry name" value="DnaJ_C"/>
    <property type="match status" value="1"/>
</dbReference>
<dbReference type="SMART" id="SM00271">
    <property type="entry name" value="DnaJ"/>
    <property type="match status" value="1"/>
</dbReference>
<dbReference type="Pfam" id="PF00226">
    <property type="entry name" value="DnaJ"/>
    <property type="match status" value="1"/>
</dbReference>
<keyword evidence="4" id="KW-0862">Zinc</keyword>
<dbReference type="InterPro" id="IPR018253">
    <property type="entry name" value="DnaJ_domain_CS"/>
</dbReference>
<dbReference type="CDD" id="cd06257">
    <property type="entry name" value="DnaJ"/>
    <property type="match status" value="1"/>
</dbReference>
<keyword evidence="3" id="KW-0863">Zinc-finger</keyword>
<name>Q6ALT1_DESPS</name>
<keyword evidence="1" id="KW-0479">Metal-binding</keyword>
<dbReference type="Proteomes" id="UP000000602">
    <property type="component" value="Chromosome"/>
</dbReference>
<dbReference type="Gene3D" id="2.60.260.20">
    <property type="entry name" value="Urease metallochaperone UreE, N-terminal domain"/>
    <property type="match status" value="2"/>
</dbReference>
<dbReference type="InterPro" id="IPR001623">
    <property type="entry name" value="DnaJ_domain"/>
</dbReference>
<dbReference type="KEGG" id="dps:DP1965"/>
<dbReference type="PANTHER" id="PTHR43096:SF52">
    <property type="entry name" value="DNAJ HOMOLOG 1, MITOCHONDRIAL-RELATED"/>
    <property type="match status" value="1"/>
</dbReference>
<proteinExistence type="predicted"/>
<gene>
    <name evidence="7" type="ordered locus">DP1965</name>
</gene>
<keyword evidence="2" id="KW-0677">Repeat</keyword>
<dbReference type="EMBL" id="CR522870">
    <property type="protein sequence ID" value="CAG36694.1"/>
    <property type="molecule type" value="Genomic_DNA"/>
</dbReference>
<dbReference type="PROSITE" id="PS50076">
    <property type="entry name" value="DNAJ_2"/>
    <property type="match status" value="1"/>
</dbReference>
<dbReference type="PANTHER" id="PTHR43096">
    <property type="entry name" value="DNAJ HOMOLOG 1, MITOCHONDRIAL-RELATED"/>
    <property type="match status" value="1"/>
</dbReference>
<dbReference type="GO" id="GO:0051082">
    <property type="term" value="F:unfolded protein binding"/>
    <property type="evidence" value="ECO:0007669"/>
    <property type="project" value="InterPro"/>
</dbReference>
<dbReference type="InterPro" id="IPR002939">
    <property type="entry name" value="DnaJ_C"/>
</dbReference>
<reference evidence="8" key="1">
    <citation type="journal article" date="2004" name="Environ. Microbiol.">
        <title>The genome of Desulfotalea psychrophila, a sulfate-reducing bacterium from permanently cold Arctic sediments.</title>
        <authorList>
            <person name="Rabus R."/>
            <person name="Ruepp A."/>
            <person name="Frickey T."/>
            <person name="Rattei T."/>
            <person name="Fartmann B."/>
            <person name="Stark M."/>
            <person name="Bauer M."/>
            <person name="Zibat A."/>
            <person name="Lombardot T."/>
            <person name="Becker I."/>
            <person name="Amann J."/>
            <person name="Gellner K."/>
            <person name="Teeling H."/>
            <person name="Leuschner W.D."/>
            <person name="Gloeckner F.-O."/>
            <person name="Lupas A.N."/>
            <person name="Amann R."/>
            <person name="Klenk H.-P."/>
        </authorList>
    </citation>
    <scope>NUCLEOTIDE SEQUENCE [LARGE SCALE GENOMIC DNA]</scope>
    <source>
        <strain evidence="8">DSM 12343 / LSv54</strain>
    </source>
</reference>
<dbReference type="PROSITE" id="PS00636">
    <property type="entry name" value="DNAJ_1"/>
    <property type="match status" value="1"/>
</dbReference>
<evidence type="ECO:0000313" key="8">
    <source>
        <dbReference type="Proteomes" id="UP000000602"/>
    </source>
</evidence>
<dbReference type="eggNOG" id="COG0484">
    <property type="taxonomic scope" value="Bacteria"/>
</dbReference>
<dbReference type="Gene3D" id="1.10.287.110">
    <property type="entry name" value="DnaJ domain"/>
    <property type="match status" value="1"/>
</dbReference>
<sequence length="321" mass="35022">MIFFRAQLCSLFFTEREKMDYYGKLEIDKSATAAEIKKSYRKLAQKYHPDKNSGDKAAEEKFKEISEAYAVLSDPEKKELYDTHGSTDFHQRYSQEDIFKNFDINDIFSQFAGGGRTSSFRGGGGGDPFSSFRGGGGGCGGGGCPTPTPGRDITYQITVTLQEVLEGAERTVALRKNGEHQNVTVKIPQGIVEGKKLRLRDKGEPSQTGGANGDLYLKVSVAADERFTRDEDDLIVQHAVSYSEACLGTKITVETIDGKKIAVKIAPGMASGKRLRLKGFGLPQGPNSTRGDLYVQVAVSVPQELSEEQKVLIESLAEAGL</sequence>
<evidence type="ECO:0000256" key="1">
    <source>
        <dbReference type="ARBA" id="ARBA00022723"/>
    </source>
</evidence>
<dbReference type="GO" id="GO:0042026">
    <property type="term" value="P:protein refolding"/>
    <property type="evidence" value="ECO:0007669"/>
    <property type="project" value="TreeGrafter"/>
</dbReference>
<evidence type="ECO:0000256" key="3">
    <source>
        <dbReference type="ARBA" id="ARBA00022771"/>
    </source>
</evidence>
<dbReference type="HOGENOM" id="CLU_017633_0_0_7"/>
<dbReference type="InterPro" id="IPR008971">
    <property type="entry name" value="HSP40/DnaJ_pept-bd"/>
</dbReference>
<dbReference type="FunFam" id="2.60.260.20:FF:000005">
    <property type="entry name" value="Chaperone protein dnaJ 1, mitochondrial"/>
    <property type="match status" value="1"/>
</dbReference>
<evidence type="ECO:0000256" key="2">
    <source>
        <dbReference type="ARBA" id="ARBA00022737"/>
    </source>
</evidence>
<keyword evidence="8" id="KW-1185">Reference proteome</keyword>
<dbReference type="STRING" id="177439.DP1965"/>
<keyword evidence="5" id="KW-0143">Chaperone</keyword>
<dbReference type="InterPro" id="IPR036869">
    <property type="entry name" value="J_dom_sf"/>
</dbReference>
<dbReference type="SUPFAM" id="SSF49493">
    <property type="entry name" value="HSP40/DnaJ peptide-binding domain"/>
    <property type="match status" value="2"/>
</dbReference>
<evidence type="ECO:0000256" key="5">
    <source>
        <dbReference type="ARBA" id="ARBA00023186"/>
    </source>
</evidence>
<feature type="domain" description="J" evidence="6">
    <location>
        <begin position="20"/>
        <end position="85"/>
    </location>
</feature>
<dbReference type="PRINTS" id="PR00625">
    <property type="entry name" value="JDOMAIN"/>
</dbReference>
<accession>Q6ALT1</accession>
<dbReference type="CDD" id="cd10747">
    <property type="entry name" value="DnaJ_C"/>
    <property type="match status" value="1"/>
</dbReference>
<evidence type="ECO:0000313" key="7">
    <source>
        <dbReference type="EMBL" id="CAG36694.1"/>
    </source>
</evidence>
<organism evidence="7 8">
    <name type="scientific">Desulfotalea psychrophila (strain LSv54 / DSM 12343)</name>
    <dbReference type="NCBI Taxonomy" id="177439"/>
    <lineage>
        <taxon>Bacteria</taxon>
        <taxon>Pseudomonadati</taxon>
        <taxon>Thermodesulfobacteriota</taxon>
        <taxon>Desulfobulbia</taxon>
        <taxon>Desulfobulbales</taxon>
        <taxon>Desulfocapsaceae</taxon>
        <taxon>Desulfotalea</taxon>
    </lineage>
</organism>
<dbReference type="GO" id="GO:0008270">
    <property type="term" value="F:zinc ion binding"/>
    <property type="evidence" value="ECO:0007669"/>
    <property type="project" value="UniProtKB-KW"/>
</dbReference>
<dbReference type="GO" id="GO:0005737">
    <property type="term" value="C:cytoplasm"/>
    <property type="evidence" value="ECO:0007669"/>
    <property type="project" value="TreeGrafter"/>
</dbReference>